<sequence>MKKILSTDKWFYNFVQLVWSMRNKISSKVDGRGDGERGWALVVVGKVSMVENHLLLLHLPLSQQPTPVIGTLWMKLI</sequence>
<proteinExistence type="predicted"/>
<evidence type="ECO:0000313" key="1">
    <source>
        <dbReference type="EMBL" id="KRY82446.1"/>
    </source>
</evidence>
<dbReference type="Proteomes" id="UP000054995">
    <property type="component" value="Unassembled WGS sequence"/>
</dbReference>
<comment type="caution">
    <text evidence="1">The sequence shown here is derived from an EMBL/GenBank/DDBJ whole genome shotgun (WGS) entry which is preliminary data.</text>
</comment>
<keyword evidence="2" id="KW-1185">Reference proteome</keyword>
<organism evidence="1 2">
    <name type="scientific">Trichinella pseudospiralis</name>
    <name type="common">Parasitic roundworm</name>
    <dbReference type="NCBI Taxonomy" id="6337"/>
    <lineage>
        <taxon>Eukaryota</taxon>
        <taxon>Metazoa</taxon>
        <taxon>Ecdysozoa</taxon>
        <taxon>Nematoda</taxon>
        <taxon>Enoplea</taxon>
        <taxon>Dorylaimia</taxon>
        <taxon>Trichinellida</taxon>
        <taxon>Trichinellidae</taxon>
        <taxon>Trichinella</taxon>
    </lineage>
</organism>
<evidence type="ECO:0000313" key="2">
    <source>
        <dbReference type="Proteomes" id="UP000054995"/>
    </source>
</evidence>
<accession>A0A0V1F8X7</accession>
<name>A0A0V1F8X7_TRIPS</name>
<reference evidence="1 2" key="1">
    <citation type="submission" date="2015-01" db="EMBL/GenBank/DDBJ databases">
        <title>Evolution of Trichinella species and genotypes.</title>
        <authorList>
            <person name="Korhonen P.K."/>
            <person name="Edoardo P."/>
            <person name="Giuseppe L.R."/>
            <person name="Gasser R.B."/>
        </authorList>
    </citation>
    <scope>NUCLEOTIDE SEQUENCE [LARGE SCALE GENOMIC DNA]</scope>
    <source>
        <strain evidence="1">ISS470</strain>
    </source>
</reference>
<protein>
    <submittedName>
        <fullName evidence="1">Uncharacterized protein</fullName>
    </submittedName>
</protein>
<dbReference type="EMBL" id="JYDT01000174">
    <property type="protein sequence ID" value="KRY82446.1"/>
    <property type="molecule type" value="Genomic_DNA"/>
</dbReference>
<gene>
    <name evidence="1" type="ORF">T4D_1402</name>
</gene>
<dbReference type="AlphaFoldDB" id="A0A0V1F8X7"/>